<name>L7CLP3_RHOBT</name>
<evidence type="ECO:0000313" key="2">
    <source>
        <dbReference type="EMBL" id="ELP34522.1"/>
    </source>
</evidence>
<feature type="region of interest" description="Disordered" evidence="1">
    <location>
        <begin position="1"/>
        <end position="23"/>
    </location>
</feature>
<dbReference type="AlphaFoldDB" id="L7CLP3"/>
<reference evidence="2 3" key="1">
    <citation type="journal article" date="2013" name="Mar. Genomics">
        <title>Expression of sulfatases in Rhodopirellula baltica and the diversity of sulfatases in the genus Rhodopirellula.</title>
        <authorList>
            <person name="Wegner C.E."/>
            <person name="Richter-Heitmann T."/>
            <person name="Klindworth A."/>
            <person name="Klockow C."/>
            <person name="Richter M."/>
            <person name="Achstetter T."/>
            <person name="Glockner F.O."/>
            <person name="Harder J."/>
        </authorList>
    </citation>
    <scope>NUCLEOTIDE SEQUENCE [LARGE SCALE GENOMIC DNA]</scope>
    <source>
        <strain evidence="2 3">SWK14</strain>
    </source>
</reference>
<evidence type="ECO:0000256" key="1">
    <source>
        <dbReference type="SAM" id="MobiDB-lite"/>
    </source>
</evidence>
<evidence type="ECO:0000313" key="3">
    <source>
        <dbReference type="Proteomes" id="UP000010959"/>
    </source>
</evidence>
<gene>
    <name evidence="2" type="ORF">RBSWK_01532</name>
</gene>
<proteinExistence type="predicted"/>
<organism evidence="2 3">
    <name type="scientific">Rhodopirellula baltica SWK14</name>
    <dbReference type="NCBI Taxonomy" id="993516"/>
    <lineage>
        <taxon>Bacteria</taxon>
        <taxon>Pseudomonadati</taxon>
        <taxon>Planctomycetota</taxon>
        <taxon>Planctomycetia</taxon>
        <taxon>Pirellulales</taxon>
        <taxon>Pirellulaceae</taxon>
        <taxon>Rhodopirellula</taxon>
    </lineage>
</organism>
<accession>L7CLP3</accession>
<dbReference type="Proteomes" id="UP000010959">
    <property type="component" value="Unassembled WGS sequence"/>
</dbReference>
<comment type="caution">
    <text evidence="2">The sequence shown here is derived from an EMBL/GenBank/DDBJ whole genome shotgun (WGS) entry which is preliminary data.</text>
</comment>
<dbReference type="EMBL" id="AMWG01000030">
    <property type="protein sequence ID" value="ELP34522.1"/>
    <property type="molecule type" value="Genomic_DNA"/>
</dbReference>
<sequence length="83" mass="9010">MSDNLEHFTRLANRGRSPAASGGEARAWSIAQILLEHTPGLDETATAGIGELAKLIADKPWMDWDEIKEQVLASEAKPEPGIE</sequence>
<dbReference type="PATRIC" id="fig|993516.3.peg.1622"/>
<protein>
    <submittedName>
        <fullName evidence="2">Uncharacterized protein</fullName>
    </submittedName>
</protein>
<dbReference type="RefSeq" id="WP_007336721.1">
    <property type="nucleotide sequence ID" value="NZ_AMWG01000030.1"/>
</dbReference>